<dbReference type="InterPro" id="IPR045582">
    <property type="entry name" value="Trehalase-like_N"/>
</dbReference>
<dbReference type="EMBL" id="BA000030">
    <property type="protein sequence ID" value="BAC67807.1"/>
    <property type="molecule type" value="Genomic_DNA"/>
</dbReference>
<keyword evidence="4" id="KW-0378">Hydrolase</keyword>
<dbReference type="eggNOG" id="COG3387">
    <property type="taxonomic scope" value="Bacteria"/>
</dbReference>
<dbReference type="InterPro" id="IPR011613">
    <property type="entry name" value="GH15-like"/>
</dbReference>
<dbReference type="Proteomes" id="UP000000428">
    <property type="component" value="Chromosome"/>
</dbReference>
<reference evidence="4 5" key="2">
    <citation type="journal article" date="2003" name="Nat. Biotechnol.">
        <title>Complete genome sequence and comparative analysis of the industrial microorganism Streptomyces avermitilis.</title>
        <authorList>
            <person name="Ikeda H."/>
            <person name="Ishikawa J."/>
            <person name="Hanamoto A."/>
            <person name="Shinose M."/>
            <person name="Kikuchi H."/>
            <person name="Shiba T."/>
            <person name="Sakaki Y."/>
            <person name="Hattori M."/>
            <person name="Omura S."/>
        </authorList>
    </citation>
    <scope>NUCLEOTIDE SEQUENCE [LARGE SCALE GENOMIC DNA]</scope>
    <source>
        <strain evidence="5">ATCC 31267 / DSM 46492 / JCM 5070 / NBRC 14893 / NCIMB 12804 / NRRL 8165 / MA-4680</strain>
    </source>
</reference>
<dbReference type="InterPro" id="IPR012341">
    <property type="entry name" value="6hp_glycosidase-like_sf"/>
</dbReference>
<dbReference type="HOGENOM" id="CLU_010399_2_0_11"/>
<organism evidence="4 5">
    <name type="scientific">Streptomyces avermitilis (strain ATCC 31267 / DSM 46492 / JCM 5070 / NBRC 14893 / NCIMB 12804 / NRRL 8165 / MA-4680)</name>
    <dbReference type="NCBI Taxonomy" id="227882"/>
    <lineage>
        <taxon>Bacteria</taxon>
        <taxon>Bacillati</taxon>
        <taxon>Actinomycetota</taxon>
        <taxon>Actinomycetes</taxon>
        <taxon>Kitasatosporales</taxon>
        <taxon>Streptomycetaceae</taxon>
        <taxon>Streptomyces</taxon>
    </lineage>
</organism>
<dbReference type="Pfam" id="PF00723">
    <property type="entry name" value="Glyco_hydro_15"/>
    <property type="match status" value="1"/>
</dbReference>
<name>Q82RP5_STRAW</name>
<feature type="compositionally biased region" description="Basic and acidic residues" evidence="1">
    <location>
        <begin position="1"/>
        <end position="16"/>
    </location>
</feature>
<evidence type="ECO:0000259" key="2">
    <source>
        <dbReference type="Pfam" id="PF00723"/>
    </source>
</evidence>
<dbReference type="PANTHER" id="PTHR31616:SF0">
    <property type="entry name" value="GLUCAN 1,4-ALPHA-GLUCOSIDASE"/>
    <property type="match status" value="1"/>
</dbReference>
<evidence type="ECO:0000259" key="3">
    <source>
        <dbReference type="Pfam" id="PF19291"/>
    </source>
</evidence>
<dbReference type="PANTHER" id="PTHR31616">
    <property type="entry name" value="TREHALASE"/>
    <property type="match status" value="1"/>
</dbReference>
<feature type="region of interest" description="Disordered" evidence="1">
    <location>
        <begin position="1"/>
        <end position="21"/>
    </location>
</feature>
<feature type="domain" description="Trehalase-like N-terminal" evidence="3">
    <location>
        <begin position="33"/>
        <end position="183"/>
    </location>
</feature>
<sequence length="629" mass="70740">MAEARNTTEARARDGARGSPGVPFGAGPLRYLPIAEHGLIGDLRSAALVGTNGTIDWYCCPRFDAPSVFASILDAERGGSFELAADVVARTKQFYFPDTNVLITRFFADEGVGEIQDFMPVVDDSREADRHRLIRRVVCARGALPFRALIAPRFEFGTAPHTVQVQDGQALFESSSLRLALTSTVPIEVAGQDVWSLFKLHEGESAVFTIDRIGGDVTPRFCAVAEAEREFNATVRYWRHWLSRSRYRGRWREMVHRSALTLKLLTYAPTGAIIAAPTTSLPEQIGGERNWDYRYVWIRDAAFCVYAMLRLGFTDEAEAFMGFLSEYVRIEETQAPHLRGPLQIMYGIDGRRELPERELPHLEGYRGSAPVRVGNAAVGQLQLDIYGALVDSLYLYDKWGKPLSSAHWDSISELVDWVCDHWDQPDEGVWETRGGRKTFLYSRLMCWVAIERAMRLAQHRGLPADMVRWGCARDDIYRRIMRHGWSAGRHAFTQYEDSDILDASLLMMPLAKFISPTDPKWLATLDALGEDLVSDSLVYRYDPQASPDGLQGEEGTFSICSFWYVEALTRAGRLDEARLAFEKMLTYANHLGLYAEEIGPTGEQHGNFPQAFTHLALISAAFNLDRVLG</sequence>
<dbReference type="DNASU" id="1211848"/>
<evidence type="ECO:0000313" key="4">
    <source>
        <dbReference type="EMBL" id="BAC67807.1"/>
    </source>
</evidence>
<dbReference type="GO" id="GO:0004553">
    <property type="term" value="F:hydrolase activity, hydrolyzing O-glycosyl compounds"/>
    <property type="evidence" value="ECO:0007669"/>
    <property type="project" value="UniProtKB-ARBA"/>
</dbReference>
<keyword evidence="5" id="KW-1185">Reference proteome</keyword>
<feature type="domain" description="GH15-like" evidence="2">
    <location>
        <begin position="251"/>
        <end position="621"/>
    </location>
</feature>
<gene>
    <name evidence="4" type="ORF">SAVERM_98</name>
</gene>
<dbReference type="Pfam" id="PF19291">
    <property type="entry name" value="TREH_N"/>
    <property type="match status" value="1"/>
</dbReference>
<reference evidence="4 5" key="3">
    <citation type="journal article" date="2014" name="J. Ind. Microbiol. Biotechnol.">
        <title>Genome mining of the Streptomyces avermitilis genome and development of genome-minimized hosts for heterologous expression of biosynthetic gene clusters.</title>
        <authorList>
            <person name="Ikeda H."/>
            <person name="Shin-ya K."/>
            <person name="Omura S."/>
        </authorList>
    </citation>
    <scope>NUCLEOTIDE SEQUENCE [LARGE SCALE GENOMIC DNA]</scope>
    <source>
        <strain evidence="5">ATCC 31267 / DSM 46492 / JCM 5070 / NBRC 14893 / NCIMB 12804 / NRRL 8165 / MA-4680</strain>
    </source>
</reference>
<reference evidence="4 5" key="1">
    <citation type="journal article" date="2001" name="Proc. Natl. Acad. Sci. U.S.A.">
        <title>Genome sequence of an industrial microorganism Streptomyces avermitilis: deducing the ability of producing secondary metabolites.</title>
        <authorList>
            <person name="Omura S."/>
            <person name="Ikeda H."/>
            <person name="Ishikawa J."/>
            <person name="Hanamoto A."/>
            <person name="Takahashi C."/>
            <person name="Shinose M."/>
            <person name="Takahashi Y."/>
            <person name="Horikawa H."/>
            <person name="Nakazawa H."/>
            <person name="Osonoe T."/>
            <person name="Kikuchi H."/>
            <person name="Shiba T."/>
            <person name="Sakaki Y."/>
            <person name="Hattori M."/>
        </authorList>
    </citation>
    <scope>NUCLEOTIDE SEQUENCE [LARGE SCALE GENOMIC DNA]</scope>
    <source>
        <strain evidence="5">ATCC 31267 / DSM 46492 / JCM 5070 / NBRC 14893 / NCIMB 12804 / NRRL 8165 / MA-4680</strain>
    </source>
</reference>
<dbReference type="AlphaFoldDB" id="Q82RP5"/>
<dbReference type="InterPro" id="IPR008928">
    <property type="entry name" value="6-hairpin_glycosidase_sf"/>
</dbReference>
<evidence type="ECO:0000313" key="5">
    <source>
        <dbReference type="Proteomes" id="UP000000428"/>
    </source>
</evidence>
<evidence type="ECO:0000256" key="1">
    <source>
        <dbReference type="SAM" id="MobiDB-lite"/>
    </source>
</evidence>
<dbReference type="SUPFAM" id="SSF48208">
    <property type="entry name" value="Six-hairpin glycosidases"/>
    <property type="match status" value="1"/>
</dbReference>
<dbReference type="KEGG" id="sma:SAVERM_98"/>
<dbReference type="GO" id="GO:0005975">
    <property type="term" value="P:carbohydrate metabolic process"/>
    <property type="evidence" value="ECO:0007669"/>
    <property type="project" value="InterPro"/>
</dbReference>
<dbReference type="Gene3D" id="1.50.10.10">
    <property type="match status" value="1"/>
</dbReference>
<proteinExistence type="predicted"/>
<accession>Q82RP5</accession>
<protein>
    <submittedName>
        <fullName evidence="4">Glycosyl hydrolase</fullName>
    </submittedName>
</protein>